<reference evidence="2 3" key="1">
    <citation type="submission" date="2015-09" db="EMBL/GenBank/DDBJ databases">
        <title>Host preference determinants of Valsa canker pathogens revealed by comparative genomics.</title>
        <authorList>
            <person name="Yin Z."/>
            <person name="Huang L."/>
        </authorList>
    </citation>
    <scope>NUCLEOTIDE SEQUENCE [LARGE SCALE GENOMIC DNA]</scope>
    <source>
        <strain evidence="2 3">YSFL</strain>
    </source>
</reference>
<feature type="region of interest" description="Disordered" evidence="1">
    <location>
        <begin position="386"/>
        <end position="409"/>
    </location>
</feature>
<dbReference type="EMBL" id="LJZO01000043">
    <property type="protein sequence ID" value="ROV91474.1"/>
    <property type="molecule type" value="Genomic_DNA"/>
</dbReference>
<evidence type="ECO:0000313" key="2">
    <source>
        <dbReference type="EMBL" id="ROV91474.1"/>
    </source>
</evidence>
<accession>A0A423VKD6</accession>
<dbReference type="OrthoDB" id="5145586at2759"/>
<keyword evidence="3" id="KW-1185">Reference proteome</keyword>
<evidence type="ECO:0000313" key="3">
    <source>
        <dbReference type="Proteomes" id="UP000284375"/>
    </source>
</evidence>
<dbReference type="Proteomes" id="UP000284375">
    <property type="component" value="Unassembled WGS sequence"/>
</dbReference>
<comment type="caution">
    <text evidence="2">The sequence shown here is derived from an EMBL/GenBank/DDBJ whole genome shotgun (WGS) entry which is preliminary data.</text>
</comment>
<evidence type="ECO:0000256" key="1">
    <source>
        <dbReference type="SAM" id="MobiDB-lite"/>
    </source>
</evidence>
<organism evidence="2 3">
    <name type="scientific">Cytospora chrysosperma</name>
    <name type="common">Cytospora canker fungus</name>
    <name type="synonym">Sphaeria chrysosperma</name>
    <dbReference type="NCBI Taxonomy" id="252740"/>
    <lineage>
        <taxon>Eukaryota</taxon>
        <taxon>Fungi</taxon>
        <taxon>Dikarya</taxon>
        <taxon>Ascomycota</taxon>
        <taxon>Pezizomycotina</taxon>
        <taxon>Sordariomycetes</taxon>
        <taxon>Sordariomycetidae</taxon>
        <taxon>Diaporthales</taxon>
        <taxon>Cytosporaceae</taxon>
        <taxon>Cytospora</taxon>
    </lineage>
</organism>
<dbReference type="AntiFam" id="ANF00149">
    <property type="entry name" value="Shadow ORF (opposite cshA)"/>
</dbReference>
<name>A0A423VKD6_CYTCH</name>
<proteinExistence type="predicted"/>
<dbReference type="AlphaFoldDB" id="A0A423VKD6"/>
<gene>
    <name evidence="2" type="ORF">VSDG_07154</name>
</gene>
<sequence length="609" mass="63826">MAFRKIPRLKGIKKDSRAVQKTNTSAVMPETDGLDLSMPTLERSGIKNRISSVIDGLEEGRNLLVGLLEKVNQLPHDTPIAAVEERGRDTSVTSTAGTTDTVHVVVDVSGQIVVHDVGDVGNIETTGSNSSCDQDGATGVSEHLKGTLTLALSAVTVNRGSGEVLIDEEVGQRVCHALGLDEDEGQTSTVSVKDVEQNRALVDVLDVLNLLSNVLRGRTNSADRQENVVLQEVAGQHLDVAGEGGGEHESLAVLNTGHVLTLDDASNLGLETHIKHTISLIEDEVLDVLQRDTTTLYEIDQTSRGSHQEIASTLDLTKLRADVSSTVDDTRSHPGAVGELSRLVVNLGDQLTGWGEDERGGVSLALTAEVASLASGNRRRARLVSLRQNGEEETSSLSGTSLSTSHQVTTAHDDGNGVLLDGCGHQVAGERNVGDQVVVQRGVAEGKDRVWHVLARGLDGNVVVLLEVDTSVLLRRVVGCTEELALDARVGGARNVLAIVPSTIPRAPSVSAAAAAAAATSGGGTSVRGRVERAALLSTVVPALAGRASPVGLGTLLEGSVVAVDQSASVGVGRNETWGRWKPAKFLQQAAAKTVSCASNEAERKDELT</sequence>
<feature type="compositionally biased region" description="Low complexity" evidence="1">
    <location>
        <begin position="395"/>
        <end position="405"/>
    </location>
</feature>
<protein>
    <submittedName>
        <fullName evidence="2">Uncharacterized protein</fullName>
    </submittedName>
</protein>